<gene>
    <name evidence="2" type="ORF">RPR59_04195</name>
</gene>
<dbReference type="InterPro" id="IPR029068">
    <property type="entry name" value="Glyas_Bleomycin-R_OHBP_Dase"/>
</dbReference>
<dbReference type="RefSeq" id="WP_313916980.1">
    <property type="nucleotide sequence ID" value="NZ_CP135076.1"/>
</dbReference>
<accession>A0ABZ0BAS7</accession>
<dbReference type="PROSITE" id="PS51819">
    <property type="entry name" value="VOC"/>
    <property type="match status" value="2"/>
</dbReference>
<dbReference type="InterPro" id="IPR052164">
    <property type="entry name" value="Anthracycline_SecMetBiosynth"/>
</dbReference>
<dbReference type="Gene3D" id="3.10.180.10">
    <property type="entry name" value="2,3-Dihydroxybiphenyl 1,2-Dioxygenase, domain 1"/>
    <property type="match status" value="2"/>
</dbReference>
<organism evidence="2 3">
    <name type="scientific">Stakelama saccharophila</name>
    <dbReference type="NCBI Taxonomy" id="3075605"/>
    <lineage>
        <taxon>Bacteria</taxon>
        <taxon>Pseudomonadati</taxon>
        <taxon>Pseudomonadota</taxon>
        <taxon>Alphaproteobacteria</taxon>
        <taxon>Sphingomonadales</taxon>
        <taxon>Sphingomonadaceae</taxon>
        <taxon>Stakelama</taxon>
    </lineage>
</organism>
<dbReference type="InterPro" id="IPR037523">
    <property type="entry name" value="VOC_core"/>
</dbReference>
<dbReference type="InterPro" id="IPR004360">
    <property type="entry name" value="Glyas_Fos-R_dOase_dom"/>
</dbReference>
<feature type="domain" description="VOC" evidence="1">
    <location>
        <begin position="141"/>
        <end position="256"/>
    </location>
</feature>
<keyword evidence="3" id="KW-1185">Reference proteome</keyword>
<evidence type="ECO:0000313" key="3">
    <source>
        <dbReference type="Proteomes" id="UP001302249"/>
    </source>
</evidence>
<name>A0ABZ0BAS7_9SPHN</name>
<feature type="domain" description="VOC" evidence="1">
    <location>
        <begin position="7"/>
        <end position="125"/>
    </location>
</feature>
<dbReference type="EMBL" id="CP135076">
    <property type="protein sequence ID" value="WNO54463.1"/>
    <property type="molecule type" value="Genomic_DNA"/>
</dbReference>
<proteinExistence type="predicted"/>
<evidence type="ECO:0000259" key="1">
    <source>
        <dbReference type="PROSITE" id="PS51819"/>
    </source>
</evidence>
<dbReference type="Pfam" id="PF00903">
    <property type="entry name" value="Glyoxalase"/>
    <property type="match status" value="2"/>
</dbReference>
<dbReference type="SUPFAM" id="SSF54593">
    <property type="entry name" value="Glyoxalase/Bleomycin resistance protein/Dihydroxybiphenyl dioxygenase"/>
    <property type="match status" value="2"/>
</dbReference>
<dbReference type="Proteomes" id="UP001302249">
    <property type="component" value="Chromosome"/>
</dbReference>
<dbReference type="PANTHER" id="PTHR33993:SF14">
    <property type="entry name" value="GB|AAF24581.1"/>
    <property type="match status" value="1"/>
</dbReference>
<dbReference type="PANTHER" id="PTHR33993">
    <property type="entry name" value="GLYOXALASE-RELATED"/>
    <property type="match status" value="1"/>
</dbReference>
<protein>
    <submittedName>
        <fullName evidence="2">VOC family protein</fullName>
    </submittedName>
</protein>
<evidence type="ECO:0000313" key="2">
    <source>
        <dbReference type="EMBL" id="WNO54463.1"/>
    </source>
</evidence>
<reference evidence="2 3" key="1">
    <citation type="submission" date="2023-09" db="EMBL/GenBank/DDBJ databases">
        <authorList>
            <person name="Rey-Velasco X."/>
        </authorList>
    </citation>
    <scope>NUCLEOTIDE SEQUENCE [LARGE SCALE GENOMIC DNA]</scope>
    <source>
        <strain evidence="2 3">W311</strain>
    </source>
</reference>
<dbReference type="CDD" id="cd07247">
    <property type="entry name" value="SgaA_N_like"/>
    <property type="match status" value="2"/>
</dbReference>
<sequence>MRNPHGSPVWYELMTADPDAAKAFYDDVIDWTIEARPQGDMDYRMIGTAGGQMVGGVMRLTEAMLQGGAGPGWFFYIGVDDVDATVKAVETAGGGVIMPPWTIAGVGRMAMVRDPQGIAFYVMRGEPDETSTAFERAGFGKCNWNELATPDQEGAHAFYAAVFGWTFPDRMPMGEMGDYVFVAVGDTTIGATMTAPDPGPPPGWQFYFRAPDIEEAAETVKARGGTVHHGPVEVPGGDRIIVASDPEGVMFGVVGPGL</sequence>